<evidence type="ECO:0000313" key="2">
    <source>
        <dbReference type="Proteomes" id="UP000652219"/>
    </source>
</evidence>
<dbReference type="Pfam" id="PF07065">
    <property type="entry name" value="D123"/>
    <property type="match status" value="1"/>
</dbReference>
<reference evidence="1 2" key="1">
    <citation type="journal article" date="2020" name="Phytopathology">
        <title>Genome Sequence Resources of Colletotrichum truncatum, C. plurivorum, C. musicola, and C. sojae: Four Species Pathogenic to Soybean (Glycine max).</title>
        <authorList>
            <person name="Rogerio F."/>
            <person name="Boufleur T.R."/>
            <person name="Ciampi-Guillardi M."/>
            <person name="Sukno S.A."/>
            <person name="Thon M.R."/>
            <person name="Massola Junior N.S."/>
            <person name="Baroncelli R."/>
        </authorList>
    </citation>
    <scope>NUCLEOTIDE SEQUENCE [LARGE SCALE GENOMIC DNA]</scope>
    <source>
        <strain evidence="1 2">LFN0009</strain>
    </source>
</reference>
<evidence type="ECO:0000313" key="1">
    <source>
        <dbReference type="EMBL" id="KAF6785026.1"/>
    </source>
</evidence>
<organism evidence="1 2">
    <name type="scientific">Colletotrichum sojae</name>
    <dbReference type="NCBI Taxonomy" id="2175907"/>
    <lineage>
        <taxon>Eukaryota</taxon>
        <taxon>Fungi</taxon>
        <taxon>Dikarya</taxon>
        <taxon>Ascomycota</taxon>
        <taxon>Pezizomycotina</taxon>
        <taxon>Sordariomycetes</taxon>
        <taxon>Hypocreomycetidae</taxon>
        <taxon>Glomerellales</taxon>
        <taxon>Glomerellaceae</taxon>
        <taxon>Colletotrichum</taxon>
        <taxon>Colletotrichum orchidearum species complex</taxon>
    </lineage>
</organism>
<accession>A0A8H6MIA7</accession>
<dbReference type="AlphaFoldDB" id="A0A8H6MIA7"/>
<sequence>MKKIDFAEVQADKRNWTTTQFNTSFHTQAEAPDKSLVTEERYSYSKWLPLILRSRGLPAFACQKITLTPVQVNLIIEACNTSIQIGRINLSMAEDLNDQTAPALSQLVFPLEGLFVRLDVCSPKDGAQNVPGRVSLHTVEEIILRLVTSCRCHSALEKYVAACTPVELFFMPFDQRLSPDKEYRVFCRPGDLRITGISQYRWHEPWRYANRSEDQQREIMPTICSVADDYVSQISYHMEPDADLAFQFPKQGVSSDLFYDDSSKEVELVELNPFGIRSPSGSCLFHWVKDRRILYDEDRKKCIEFRVSFQ</sequence>
<comment type="caution">
    <text evidence="1">The sequence shown here is derived from an EMBL/GenBank/DDBJ whole genome shotgun (WGS) entry which is preliminary data.</text>
</comment>
<dbReference type="EMBL" id="WIGN01000716">
    <property type="protein sequence ID" value="KAF6785026.1"/>
    <property type="molecule type" value="Genomic_DNA"/>
</dbReference>
<dbReference type="Proteomes" id="UP000652219">
    <property type="component" value="Unassembled WGS sequence"/>
</dbReference>
<dbReference type="InterPro" id="IPR009772">
    <property type="entry name" value="CDC123"/>
</dbReference>
<protein>
    <recommendedName>
        <fullName evidence="3">Cell division cycle protein 123</fullName>
    </recommendedName>
</protein>
<evidence type="ECO:0008006" key="3">
    <source>
        <dbReference type="Google" id="ProtNLM"/>
    </source>
</evidence>
<keyword evidence="2" id="KW-1185">Reference proteome</keyword>
<proteinExistence type="predicted"/>
<gene>
    <name evidence="1" type="ORF">CSOJ01_15671</name>
</gene>
<name>A0A8H6MIA7_9PEZI</name>